<dbReference type="InterPro" id="IPR023485">
    <property type="entry name" value="Ptyr_pPase"/>
</dbReference>
<dbReference type="SUPFAM" id="SSF52788">
    <property type="entry name" value="Phosphotyrosine protein phosphatases I"/>
    <property type="match status" value="1"/>
</dbReference>
<reference evidence="2 3" key="1">
    <citation type="submission" date="2017-03" db="EMBL/GenBank/DDBJ databases">
        <authorList>
            <person name="Afonso C.L."/>
            <person name="Miller P.J."/>
            <person name="Scott M.A."/>
            <person name="Spackman E."/>
            <person name="Goraichik I."/>
            <person name="Dimitrov K.M."/>
            <person name="Suarez D.L."/>
            <person name="Swayne D.E."/>
        </authorList>
    </citation>
    <scope>NUCLEOTIDE SEQUENCE [LARGE SCALE GENOMIC DNA]</scope>
    <source>
        <strain evidence="2 3">CECT 8287</strain>
    </source>
</reference>
<accession>A0A1Y5TAJ1</accession>
<dbReference type="AlphaFoldDB" id="A0A1Y5TAJ1"/>
<evidence type="ECO:0000313" key="2">
    <source>
        <dbReference type="EMBL" id="SLN59101.1"/>
    </source>
</evidence>
<organism evidence="2 3">
    <name type="scientific">Roseovarius litorisediminis</name>
    <dbReference type="NCBI Taxonomy" id="1312363"/>
    <lineage>
        <taxon>Bacteria</taxon>
        <taxon>Pseudomonadati</taxon>
        <taxon>Pseudomonadota</taxon>
        <taxon>Alphaproteobacteria</taxon>
        <taxon>Rhodobacterales</taxon>
        <taxon>Roseobacteraceae</taxon>
        <taxon>Roseovarius</taxon>
    </lineage>
</organism>
<dbReference type="Proteomes" id="UP000193827">
    <property type="component" value="Unassembled WGS sequence"/>
</dbReference>
<dbReference type="InterPro" id="IPR036196">
    <property type="entry name" value="Ptyr_pPase_sf"/>
</dbReference>
<dbReference type="Gene3D" id="3.40.50.2300">
    <property type="match status" value="1"/>
</dbReference>
<protein>
    <recommendedName>
        <fullName evidence="1">Phosphotyrosine protein phosphatase I domain-containing protein</fullName>
    </recommendedName>
</protein>
<evidence type="ECO:0000259" key="1">
    <source>
        <dbReference type="Pfam" id="PF01451"/>
    </source>
</evidence>
<proteinExistence type="predicted"/>
<gene>
    <name evidence="2" type="ORF">PEL8287_03187</name>
</gene>
<dbReference type="Pfam" id="PF01451">
    <property type="entry name" value="LMWPc"/>
    <property type="match status" value="1"/>
</dbReference>
<dbReference type="EMBL" id="FWFL01000009">
    <property type="protein sequence ID" value="SLN59101.1"/>
    <property type="molecule type" value="Genomic_DNA"/>
</dbReference>
<name>A0A1Y5TAJ1_9RHOB</name>
<keyword evidence="3" id="KW-1185">Reference proteome</keyword>
<feature type="domain" description="Phosphotyrosine protein phosphatase I" evidence="1">
    <location>
        <begin position="21"/>
        <end position="69"/>
    </location>
</feature>
<sequence>MLIVAIFLHEMGHAWAVVFRSARPAGNNTPVRLLTDYAPQSGKHHIPDPYYTHDFEGTLDLIEQAVKGLNAAIG</sequence>
<evidence type="ECO:0000313" key="3">
    <source>
        <dbReference type="Proteomes" id="UP000193827"/>
    </source>
</evidence>